<gene>
    <name evidence="1" type="ORF">SAMN05192532_104303</name>
</gene>
<dbReference type="Gene3D" id="3.10.450.50">
    <property type="match status" value="1"/>
</dbReference>
<dbReference type="InterPro" id="IPR032710">
    <property type="entry name" value="NTF2-like_dom_sf"/>
</dbReference>
<evidence type="ECO:0000313" key="1">
    <source>
        <dbReference type="EMBL" id="SFE83825.1"/>
    </source>
</evidence>
<proteinExistence type="predicted"/>
<dbReference type="STRING" id="930128.SAMN05192532_104303"/>
<dbReference type="Proteomes" id="UP000199516">
    <property type="component" value="Unassembled WGS sequence"/>
</dbReference>
<evidence type="ECO:0000313" key="2">
    <source>
        <dbReference type="Proteomes" id="UP000199516"/>
    </source>
</evidence>
<accession>A0A1I2DTD6</accession>
<dbReference type="AlphaFoldDB" id="A0A1I2DTD6"/>
<reference evidence="1 2" key="1">
    <citation type="submission" date="2016-10" db="EMBL/GenBank/DDBJ databases">
        <authorList>
            <person name="de Groot N.N."/>
        </authorList>
    </citation>
    <scope>NUCLEOTIDE SEQUENCE [LARGE SCALE GENOMIC DNA]</scope>
    <source>
        <strain evidence="1 2">DSM 23995</strain>
    </source>
</reference>
<dbReference type="OrthoDB" id="6692273at2"/>
<dbReference type="EMBL" id="FONT01000004">
    <property type="protein sequence ID" value="SFE83825.1"/>
    <property type="molecule type" value="Genomic_DNA"/>
</dbReference>
<sequence length="89" mass="10247">MKVICEENCGNAPKKQLLKDFNIAFAKCDVESIIEQVSDDIIWHMVEDKKVNGKEEFAKELELIDDEQATELHIEHIITMGIQLQRMAC</sequence>
<keyword evidence="2" id="KW-1185">Reference proteome</keyword>
<organism evidence="1 2">
    <name type="scientific">Alteribacillus iranensis</name>
    <dbReference type="NCBI Taxonomy" id="930128"/>
    <lineage>
        <taxon>Bacteria</taxon>
        <taxon>Bacillati</taxon>
        <taxon>Bacillota</taxon>
        <taxon>Bacilli</taxon>
        <taxon>Bacillales</taxon>
        <taxon>Bacillaceae</taxon>
        <taxon>Alteribacillus</taxon>
    </lineage>
</organism>
<dbReference type="RefSeq" id="WP_091661718.1">
    <property type="nucleotide sequence ID" value="NZ_FONT01000004.1"/>
</dbReference>
<protein>
    <submittedName>
        <fullName evidence="1">SnoaL-like domain-containing protein</fullName>
    </submittedName>
</protein>
<name>A0A1I2DTD6_9BACI</name>
<dbReference type="SUPFAM" id="SSF54427">
    <property type="entry name" value="NTF2-like"/>
    <property type="match status" value="1"/>
</dbReference>